<dbReference type="AlphaFoldDB" id="A0A1N7BMC1"/>
<dbReference type="KEGG" id="hda:BB347_07770"/>
<evidence type="ECO:0000313" key="1">
    <source>
        <dbReference type="EMBL" id="APX96520.1"/>
    </source>
</evidence>
<reference evidence="2 3" key="2">
    <citation type="submission" date="2017-01" db="EMBL/GenBank/DDBJ databases">
        <authorList>
            <person name="Mah S.A."/>
            <person name="Swanson W.J."/>
            <person name="Moy G.W."/>
            <person name="Vacquier V.D."/>
        </authorList>
    </citation>
    <scope>NUCLEOTIDE SEQUENCE [LARGE SCALE GENOMIC DNA]</scope>
    <source>
        <strain evidence="2 3">CGMCC 1.8909</strain>
    </source>
</reference>
<dbReference type="PROSITE" id="PS51257">
    <property type="entry name" value="PROKAR_LIPOPROTEIN"/>
    <property type="match status" value="1"/>
</dbReference>
<evidence type="ECO:0000313" key="2">
    <source>
        <dbReference type="EMBL" id="SIR52511.1"/>
    </source>
</evidence>
<dbReference type="Proteomes" id="UP000187321">
    <property type="component" value="Chromosome"/>
</dbReference>
<evidence type="ECO:0000313" key="3">
    <source>
        <dbReference type="Proteomes" id="UP000185687"/>
    </source>
</evidence>
<dbReference type="EMBL" id="CP019327">
    <property type="protein sequence ID" value="APX96520.1"/>
    <property type="molecule type" value="Genomic_DNA"/>
</dbReference>
<dbReference type="EMBL" id="FTNP01000002">
    <property type="protein sequence ID" value="SIR52511.1"/>
    <property type="molecule type" value="Genomic_DNA"/>
</dbReference>
<name>A0A1N7BMC1_9EURY</name>
<proteinExistence type="predicted"/>
<accession>A0A1N7BMC1</accession>
<dbReference type="RefSeq" id="WP_076580271.1">
    <property type="nucleotide sequence ID" value="NZ_CP019327.1"/>
</dbReference>
<organism evidence="2 3">
    <name type="scientific">Natronorubrum daqingense</name>
    <dbReference type="NCBI Taxonomy" id="588898"/>
    <lineage>
        <taxon>Archaea</taxon>
        <taxon>Methanobacteriati</taxon>
        <taxon>Methanobacteriota</taxon>
        <taxon>Stenosarchaea group</taxon>
        <taxon>Halobacteria</taxon>
        <taxon>Halobacteriales</taxon>
        <taxon>Natrialbaceae</taxon>
        <taxon>Natronorubrum</taxon>
    </lineage>
</organism>
<gene>
    <name evidence="1" type="ORF">BB347_07770</name>
    <name evidence="2" type="ORF">SAMN05421809_1267</name>
</gene>
<protein>
    <recommendedName>
        <fullName evidence="5">Lipoprotein</fullName>
    </recommendedName>
</protein>
<evidence type="ECO:0000313" key="4">
    <source>
        <dbReference type="Proteomes" id="UP000187321"/>
    </source>
</evidence>
<dbReference type="OrthoDB" id="382308at2157"/>
<sequence length="148" mass="16440">MNRRRLLQLSTLPALVALSGCSEYVHRARGVETPADLVVRNQSGDLQTIALEMKRDGDRVFDGTVELDEDGSVQRIEGDDFREVEFTEAGTYAFVVDATGTRKRTESELSWRDLADCNTNTLEVTVHEDEIRAGLSRTDAGCSFPDTL</sequence>
<dbReference type="Proteomes" id="UP000185687">
    <property type="component" value="Unassembled WGS sequence"/>
</dbReference>
<dbReference type="GeneID" id="30955831"/>
<dbReference type="STRING" id="588898.BB347_07770"/>
<reference evidence="1 4" key="1">
    <citation type="submission" date="2017-01" db="EMBL/GenBank/DDBJ databases">
        <title>Complete genome sequence of Haloterrigena daqingensis type strain (JX313T).</title>
        <authorList>
            <person name="Shuang W."/>
        </authorList>
    </citation>
    <scope>NUCLEOTIDE SEQUENCE [LARGE SCALE GENOMIC DNA]</scope>
    <source>
        <strain evidence="1 4">JX313</strain>
    </source>
</reference>
<keyword evidence="3" id="KW-1185">Reference proteome</keyword>
<evidence type="ECO:0008006" key="5">
    <source>
        <dbReference type="Google" id="ProtNLM"/>
    </source>
</evidence>